<dbReference type="AlphaFoldDB" id="A0A1J5UCV4"/>
<dbReference type="InterPro" id="IPR013783">
    <property type="entry name" value="Ig-like_fold"/>
</dbReference>
<comment type="caution">
    <text evidence="1">The sequence shown here is derived from an EMBL/GenBank/DDBJ whole genome shotgun (WGS) entry which is preliminary data.</text>
</comment>
<name>A0A1J5UCV4_9ARCH</name>
<evidence type="ECO:0008006" key="3">
    <source>
        <dbReference type="Google" id="ProtNLM"/>
    </source>
</evidence>
<gene>
    <name evidence="1" type="ORF">BET99_01140</name>
</gene>
<accession>A0A1J5UCV4</accession>
<sequence>MAIMSRVNYNFLVAILAAVLISPIAGVNQNIIEDKSELLVNDYSSQSRDGDYDVVIEFAPSNEGLSEVTRCEEITAEFQISNTGDLDDTYALSVSWYDEYNYGWDGKPDQETVSVASGTQKMISFTFQAPIQFVVDDDEMDYTVSATSENSTTVDSAVTQKLVIDDIYAVDVYMRQGDSREADRGESVYYSVEMKNVGQNGDNFSIDTSEMPKDWTASLTQSYAYLDPQETVTFTLEVVIPDTAAEDEYAIIQVLVGVQVSSYDYIYNFCNSNTTAADGRLYAVDIVPDSYHKMVIPDGQILYNLYITNEGDGIDSFILELGDVMTQGWGSNLSQFTIEDLEPQEEVLVVMNVTSPFDSIEGDWSVSHITVSSTNREQFSNSVELNTSVRIPVRGLDLTVENFDNSGDPSTTVVYSFSLENTGTDPDDFSLSIERCEDCSAWGASLNTYKITDLDNGDFYDFEMYIEIPDSARNTDSAEMTVIAKSDDDSEVEQSVYTITSVDKILDRQITWSSGMVLNPGDSSVIDISISNYGNSYQSYTFESDELPNGWDFINFPHQTEDLEPYVGDESFSVPFTVSENENPGYYNFTIDVILDEDNYKIEEFDISVKIEYYAEFIIDILEDDSIQGPGETHFINVEITNNANIDDTISLHIFDVPMGWTTCFRIDQDCKDEITVPEGMKSSFVLEITTSYNEPANTGNGEFLYIEGVSGLNNKVTHLDTFLIYTNPVYELTITVSSDYKDGISGETIPFQVTIANIGNDIDFVRLPPVVAPVGWLAYWSESQFTLGAQQSKVVYLNVEVPETVYGGDNMIDGQVLSDQSGQSLDLHFTVYVDEKPDVDIELKLTAGEVIAGETGKFTVRLTNNGNTIENLDLTIEGKRSSWFNLPTDSVRLEPGDFQEIVIEVKPPMTQAATETSGMLNVTGSQTDKLSLPFSVLKSDLVNDDPIIEEEDGILESLPGLSLISVILVISLISRLGRRK</sequence>
<organism evidence="1 2">
    <name type="scientific">Marine Group III euryarchaeote CG-Epi2</name>
    <dbReference type="NCBI Taxonomy" id="1888996"/>
    <lineage>
        <taxon>Archaea</taxon>
        <taxon>Methanobacteriati</taxon>
        <taxon>Thermoplasmatota</taxon>
        <taxon>Thermoplasmata</taxon>
        <taxon>Candidatus Thermoprofundales</taxon>
    </lineage>
</organism>
<evidence type="ECO:0000313" key="1">
    <source>
        <dbReference type="EMBL" id="OIR22126.1"/>
    </source>
</evidence>
<proteinExistence type="predicted"/>
<dbReference type="PANTHER" id="PTHR39198:SF1">
    <property type="entry name" value="ALPHA-GALACTOSIDASE NEW3 DOMAIN-CONTAINING PROTEIN"/>
    <property type="match status" value="1"/>
</dbReference>
<evidence type="ECO:0000313" key="2">
    <source>
        <dbReference type="Proteomes" id="UP000183615"/>
    </source>
</evidence>
<dbReference type="PANTHER" id="PTHR39198">
    <property type="entry name" value="HYPOTHETICAL MEMBRANE PROTEIN, CONSERVED"/>
    <property type="match status" value="1"/>
</dbReference>
<dbReference type="EMBL" id="MIYZ01000023">
    <property type="protein sequence ID" value="OIR22126.1"/>
    <property type="molecule type" value="Genomic_DNA"/>
</dbReference>
<reference evidence="1 2" key="1">
    <citation type="submission" date="2016-08" db="EMBL/GenBank/DDBJ databases">
        <title>New Insights into Marine Group III Euryarchaeota, from dark to light.</title>
        <authorList>
            <person name="Haro-Moreno J.M."/>
            <person name="Rodriguez-Valera F."/>
            <person name="Lopez-Garcia P."/>
            <person name="Moreira D."/>
            <person name="Martin-Cuadrado A.B."/>
        </authorList>
    </citation>
    <scope>NUCLEOTIDE SEQUENCE [LARGE SCALE GENOMIC DNA]</scope>
    <source>
        <strain evidence="1">CG-Epi2</strain>
    </source>
</reference>
<dbReference type="Proteomes" id="UP000183615">
    <property type="component" value="Unassembled WGS sequence"/>
</dbReference>
<dbReference type="Gene3D" id="2.60.40.10">
    <property type="entry name" value="Immunoglobulins"/>
    <property type="match status" value="1"/>
</dbReference>
<protein>
    <recommendedName>
        <fullName evidence="3">Alpha-galactosidase NEW3 domain-containing protein</fullName>
    </recommendedName>
</protein>